<organism evidence="2 3">
    <name type="scientific">Mucuna pruriens</name>
    <name type="common">Velvet bean</name>
    <name type="synonym">Dolichos pruriens</name>
    <dbReference type="NCBI Taxonomy" id="157652"/>
    <lineage>
        <taxon>Eukaryota</taxon>
        <taxon>Viridiplantae</taxon>
        <taxon>Streptophyta</taxon>
        <taxon>Embryophyta</taxon>
        <taxon>Tracheophyta</taxon>
        <taxon>Spermatophyta</taxon>
        <taxon>Magnoliopsida</taxon>
        <taxon>eudicotyledons</taxon>
        <taxon>Gunneridae</taxon>
        <taxon>Pentapetalae</taxon>
        <taxon>rosids</taxon>
        <taxon>fabids</taxon>
        <taxon>Fabales</taxon>
        <taxon>Fabaceae</taxon>
        <taxon>Papilionoideae</taxon>
        <taxon>50 kb inversion clade</taxon>
        <taxon>NPAAA clade</taxon>
        <taxon>indigoferoid/millettioid clade</taxon>
        <taxon>Phaseoleae</taxon>
        <taxon>Mucuna</taxon>
    </lineage>
</organism>
<dbReference type="OrthoDB" id="778454at2759"/>
<sequence>MRSSHFGQSRVKDHMQLIPSTTFPTTIVTKSASSRQLAIFGGLDEVASNKQSRVPTKYELQKYAIPTKYERHHSRPQDANRTSVGSDNLPSQTIPNPRVNASVNLSTRKPEFDEELLKMFQKVEINIPLLDAIKQIPKYTKFLKELCAQEEEDERRGGIKRYSISIDPKQRIHYRNTTSTAKEMLRPQNIFYPMHHWRLYLCRCHVGPKNFN</sequence>
<evidence type="ECO:0000313" key="3">
    <source>
        <dbReference type="Proteomes" id="UP000257109"/>
    </source>
</evidence>
<evidence type="ECO:0000313" key="2">
    <source>
        <dbReference type="EMBL" id="RDY05401.1"/>
    </source>
</evidence>
<proteinExistence type="predicted"/>
<name>A0A371HRH7_MUCPR</name>
<gene>
    <name evidence="2" type="ORF">CR513_10769</name>
</gene>
<feature type="region of interest" description="Disordered" evidence="1">
    <location>
        <begin position="67"/>
        <end position="100"/>
    </location>
</feature>
<keyword evidence="3" id="KW-1185">Reference proteome</keyword>
<feature type="compositionally biased region" description="Polar residues" evidence="1">
    <location>
        <begin position="77"/>
        <end position="100"/>
    </location>
</feature>
<comment type="caution">
    <text evidence="2">The sequence shown here is derived from an EMBL/GenBank/DDBJ whole genome shotgun (WGS) entry which is preliminary data.</text>
</comment>
<evidence type="ECO:0000256" key="1">
    <source>
        <dbReference type="SAM" id="MobiDB-lite"/>
    </source>
</evidence>
<feature type="non-terminal residue" evidence="2">
    <location>
        <position position="1"/>
    </location>
</feature>
<dbReference type="AlphaFoldDB" id="A0A371HRH7"/>
<evidence type="ECO:0008006" key="4">
    <source>
        <dbReference type="Google" id="ProtNLM"/>
    </source>
</evidence>
<reference evidence="2" key="1">
    <citation type="submission" date="2018-05" db="EMBL/GenBank/DDBJ databases">
        <title>Draft genome of Mucuna pruriens seed.</title>
        <authorList>
            <person name="Nnadi N.E."/>
            <person name="Vos R."/>
            <person name="Hasami M.H."/>
            <person name="Devisetty U.K."/>
            <person name="Aguiy J.C."/>
        </authorList>
    </citation>
    <scope>NUCLEOTIDE SEQUENCE [LARGE SCALE GENOMIC DNA]</scope>
    <source>
        <strain evidence="2">JCA_2017</strain>
    </source>
</reference>
<accession>A0A371HRH7</accession>
<dbReference type="EMBL" id="QJKJ01001887">
    <property type="protein sequence ID" value="RDY05401.1"/>
    <property type="molecule type" value="Genomic_DNA"/>
</dbReference>
<protein>
    <recommendedName>
        <fullName evidence="4">Retrotransposon gag protein</fullName>
    </recommendedName>
</protein>
<dbReference type="Proteomes" id="UP000257109">
    <property type="component" value="Unassembled WGS sequence"/>
</dbReference>